<dbReference type="PROSITE" id="PS50835">
    <property type="entry name" value="IG_LIKE"/>
    <property type="match status" value="2"/>
</dbReference>
<organism evidence="9">
    <name type="scientific">Culicoides sonorensis</name>
    <name type="common">Biting midge</name>
    <dbReference type="NCBI Taxonomy" id="179676"/>
    <lineage>
        <taxon>Eukaryota</taxon>
        <taxon>Metazoa</taxon>
        <taxon>Ecdysozoa</taxon>
        <taxon>Arthropoda</taxon>
        <taxon>Hexapoda</taxon>
        <taxon>Insecta</taxon>
        <taxon>Pterygota</taxon>
        <taxon>Neoptera</taxon>
        <taxon>Endopterygota</taxon>
        <taxon>Diptera</taxon>
        <taxon>Nematocera</taxon>
        <taxon>Chironomoidea</taxon>
        <taxon>Ceratopogonidae</taxon>
        <taxon>Ceratopogoninae</taxon>
        <taxon>Culicoides</taxon>
        <taxon>Monoculicoides</taxon>
    </lineage>
</organism>
<dbReference type="VEuPathDB" id="VectorBase:CSON006810"/>
<evidence type="ECO:0000256" key="2">
    <source>
        <dbReference type="ARBA" id="ARBA00022525"/>
    </source>
</evidence>
<proteinExistence type="predicted"/>
<keyword evidence="5" id="KW-1015">Disulfide bond</keyword>
<dbReference type="AlphaFoldDB" id="A0A336M8U6"/>
<dbReference type="GO" id="GO:0005576">
    <property type="term" value="C:extracellular region"/>
    <property type="evidence" value="ECO:0007669"/>
    <property type="project" value="UniProtKB-SubCell"/>
</dbReference>
<dbReference type="Pfam" id="PF07679">
    <property type="entry name" value="I-set"/>
    <property type="match status" value="1"/>
</dbReference>
<feature type="domain" description="Ig-like" evidence="8">
    <location>
        <begin position="32"/>
        <end position="144"/>
    </location>
</feature>
<dbReference type="EMBL" id="UFQT01000257">
    <property type="protein sequence ID" value="SSX22468.1"/>
    <property type="molecule type" value="Genomic_DNA"/>
</dbReference>
<dbReference type="OMA" id="QTADWED"/>
<gene>
    <name evidence="9" type="primary">CSON006810</name>
</gene>
<dbReference type="InterPro" id="IPR051170">
    <property type="entry name" value="Neural/epithelial_adhesion"/>
</dbReference>
<feature type="signal peptide" evidence="7">
    <location>
        <begin position="1"/>
        <end position="18"/>
    </location>
</feature>
<dbReference type="PANTHER" id="PTHR12231">
    <property type="entry name" value="CTX-RELATED TYPE I TRANSMEMBRANE PROTEIN"/>
    <property type="match status" value="1"/>
</dbReference>
<keyword evidence="2" id="KW-0964">Secreted</keyword>
<name>A0A336M8U6_CULSO</name>
<keyword evidence="4" id="KW-0677">Repeat</keyword>
<reference evidence="9" key="1">
    <citation type="submission" date="2018-07" db="EMBL/GenBank/DDBJ databases">
        <authorList>
            <person name="Quirk P.G."/>
            <person name="Krulwich T.A."/>
        </authorList>
    </citation>
    <scope>NUCLEOTIDE SEQUENCE</scope>
</reference>
<evidence type="ECO:0000256" key="6">
    <source>
        <dbReference type="ARBA" id="ARBA00023319"/>
    </source>
</evidence>
<dbReference type="GO" id="GO:0043005">
    <property type="term" value="C:neuron projection"/>
    <property type="evidence" value="ECO:0007669"/>
    <property type="project" value="TreeGrafter"/>
</dbReference>
<evidence type="ECO:0000259" key="8">
    <source>
        <dbReference type="PROSITE" id="PS50835"/>
    </source>
</evidence>
<dbReference type="FunFam" id="2.60.40.10:FF:001749">
    <property type="entry name" value="Neural/ectodermal development factor IMP-L2"/>
    <property type="match status" value="1"/>
</dbReference>
<evidence type="ECO:0000256" key="3">
    <source>
        <dbReference type="ARBA" id="ARBA00022729"/>
    </source>
</evidence>
<accession>A0A336M8U6</accession>
<dbReference type="InterPro" id="IPR003598">
    <property type="entry name" value="Ig_sub2"/>
</dbReference>
<dbReference type="InterPro" id="IPR013098">
    <property type="entry name" value="Ig_I-set"/>
</dbReference>
<dbReference type="InterPro" id="IPR007110">
    <property type="entry name" value="Ig-like_dom"/>
</dbReference>
<dbReference type="SMART" id="SM00408">
    <property type="entry name" value="IGc2"/>
    <property type="match status" value="2"/>
</dbReference>
<dbReference type="InterPro" id="IPR036179">
    <property type="entry name" value="Ig-like_dom_sf"/>
</dbReference>
<dbReference type="Gene3D" id="2.60.40.10">
    <property type="entry name" value="Immunoglobulins"/>
    <property type="match status" value="2"/>
</dbReference>
<keyword evidence="3 7" id="KW-0732">Signal</keyword>
<protein>
    <submittedName>
        <fullName evidence="9">CSON006810 protein</fullName>
    </submittedName>
</protein>
<dbReference type="PANTHER" id="PTHR12231:SF253">
    <property type="entry name" value="DPR-INTERACTING PROTEIN ETA, ISOFORM B-RELATED"/>
    <property type="match status" value="1"/>
</dbReference>
<evidence type="ECO:0000256" key="5">
    <source>
        <dbReference type="ARBA" id="ARBA00023157"/>
    </source>
</evidence>
<evidence type="ECO:0000256" key="7">
    <source>
        <dbReference type="SAM" id="SignalP"/>
    </source>
</evidence>
<dbReference type="SUPFAM" id="SSF48726">
    <property type="entry name" value="Immunoglobulin"/>
    <property type="match status" value="2"/>
</dbReference>
<feature type="chain" id="PRO_5016387347" evidence="7">
    <location>
        <begin position="19"/>
        <end position="259"/>
    </location>
</feature>
<feature type="domain" description="Ig-like" evidence="8">
    <location>
        <begin position="157"/>
        <end position="250"/>
    </location>
</feature>
<sequence>MSQVICLIFMVVIATSMARSISLDDEDNSVNPLVATQQKIESRNDFVKIVKSPPARVAQPLDSTIELECEVVGSPIPIVQWVTGSGQYVNFDDFETNLISESDPTIMTTVRARLVIDHQIGTERTYTCVARAGGKTVYASTTVHKGPRHLTKQLNLPDLLVSKKRPVRITHYFKNVLALMGSNLILPCKTNGRPRAEITWLDVDDNVITGQETRFKTLPTGELIISDLKWSDMGSYTCVAKNGFSKDTISTFIYPTKDE</sequence>
<comment type="subcellular location">
    <subcellularLocation>
        <location evidence="1">Secreted</location>
    </subcellularLocation>
</comment>
<evidence type="ECO:0000256" key="4">
    <source>
        <dbReference type="ARBA" id="ARBA00022737"/>
    </source>
</evidence>
<dbReference type="InterPro" id="IPR003599">
    <property type="entry name" value="Ig_sub"/>
</dbReference>
<keyword evidence="6" id="KW-0393">Immunoglobulin domain</keyword>
<dbReference type="SMART" id="SM00409">
    <property type="entry name" value="IG"/>
    <property type="match status" value="2"/>
</dbReference>
<dbReference type="InterPro" id="IPR013783">
    <property type="entry name" value="Ig-like_fold"/>
</dbReference>
<evidence type="ECO:0000256" key="1">
    <source>
        <dbReference type="ARBA" id="ARBA00004613"/>
    </source>
</evidence>
<evidence type="ECO:0000313" key="9">
    <source>
        <dbReference type="EMBL" id="SSX22468.1"/>
    </source>
</evidence>